<dbReference type="PANTHER" id="PTHR42891:SF1">
    <property type="entry name" value="D-GLYCERO-BETA-D-MANNO-HEPTOSE-1,7-BISPHOSPHATE 7-PHOSPHATASE"/>
    <property type="match status" value="1"/>
</dbReference>
<dbReference type="CDD" id="cd07503">
    <property type="entry name" value="HAD_HisB-N"/>
    <property type="match status" value="1"/>
</dbReference>
<dbReference type="Gene3D" id="3.40.50.1000">
    <property type="entry name" value="HAD superfamily/HAD-like"/>
    <property type="match status" value="1"/>
</dbReference>
<evidence type="ECO:0000256" key="7">
    <source>
        <dbReference type="PIRNR" id="PIRNR004682"/>
    </source>
</evidence>
<dbReference type="NCBIfam" id="TIGR01662">
    <property type="entry name" value="HAD-SF-IIIA"/>
    <property type="match status" value="1"/>
</dbReference>
<reference evidence="8 9" key="1">
    <citation type="submission" date="2023-09" db="EMBL/GenBank/DDBJ databases">
        <authorList>
            <person name="Golyshina O.V."/>
            <person name="Lunev E.A."/>
            <person name="Bargiela R."/>
            <person name="Gaines M.C."/>
            <person name="Daum B."/>
            <person name="Bale N.J."/>
            <person name="Koenen M."/>
            <person name="Sinninghe Damst J.S."/>
            <person name="Yakimov M."/>
            <person name="Golyshin P.N."/>
        </authorList>
    </citation>
    <scope>NUCLEOTIDE SEQUENCE [LARGE SCALE GENOMIC DNA]</scope>
    <source>
        <strain evidence="8 9">M1</strain>
    </source>
</reference>
<keyword evidence="4 7" id="KW-0378">Hydrolase</keyword>
<dbReference type="GO" id="GO:0005737">
    <property type="term" value="C:cytoplasm"/>
    <property type="evidence" value="ECO:0007669"/>
    <property type="project" value="UniProtKB-SubCell"/>
</dbReference>
<keyword evidence="9" id="KW-1185">Reference proteome</keyword>
<name>A0AAX4NFW8_9ARCH</name>
<evidence type="ECO:0000256" key="4">
    <source>
        <dbReference type="ARBA" id="ARBA00022801"/>
    </source>
</evidence>
<evidence type="ECO:0000256" key="2">
    <source>
        <dbReference type="ARBA" id="ARBA00022490"/>
    </source>
</evidence>
<dbReference type="RefSeq" id="WP_393972032.1">
    <property type="nucleotide sequence ID" value="NZ_CP133772.1"/>
</dbReference>
<keyword evidence="2 7" id="KW-0963">Cytoplasm</keyword>
<dbReference type="Proteomes" id="UP001451606">
    <property type="component" value="Chromosome"/>
</dbReference>
<comment type="subcellular location">
    <subcellularLocation>
        <location evidence="1 7">Cytoplasm</location>
    </subcellularLocation>
</comment>
<dbReference type="InterPro" id="IPR036412">
    <property type="entry name" value="HAD-like_sf"/>
</dbReference>
<dbReference type="PIRSF" id="PIRSF004682">
    <property type="entry name" value="GmhB"/>
    <property type="match status" value="1"/>
</dbReference>
<dbReference type="Pfam" id="PF13242">
    <property type="entry name" value="Hydrolase_like"/>
    <property type="match status" value="1"/>
</dbReference>
<evidence type="ECO:0000313" key="9">
    <source>
        <dbReference type="Proteomes" id="UP001451606"/>
    </source>
</evidence>
<proteinExistence type="inferred from homology"/>
<evidence type="ECO:0000256" key="6">
    <source>
        <dbReference type="ARBA" id="ARBA00031828"/>
    </source>
</evidence>
<dbReference type="EMBL" id="CP133772">
    <property type="protein sequence ID" value="WYY00080.1"/>
    <property type="molecule type" value="Genomic_DNA"/>
</dbReference>
<evidence type="ECO:0000256" key="1">
    <source>
        <dbReference type="ARBA" id="ARBA00004496"/>
    </source>
</evidence>
<dbReference type="InterPro" id="IPR023214">
    <property type="entry name" value="HAD_sf"/>
</dbReference>
<dbReference type="InterPro" id="IPR006549">
    <property type="entry name" value="HAD-SF_hydro_IIIA"/>
</dbReference>
<dbReference type="GO" id="GO:0016791">
    <property type="term" value="F:phosphatase activity"/>
    <property type="evidence" value="ECO:0007669"/>
    <property type="project" value="InterPro"/>
</dbReference>
<dbReference type="InterPro" id="IPR006543">
    <property type="entry name" value="Histidinol-phos"/>
</dbReference>
<comment type="similarity">
    <text evidence="7">Belongs to the gmhB family.</text>
</comment>
<organism evidence="8 9">
    <name type="scientific">Oxyplasma meridianum</name>
    <dbReference type="NCBI Taxonomy" id="3073602"/>
    <lineage>
        <taxon>Archaea</taxon>
        <taxon>Methanobacteriati</taxon>
        <taxon>Thermoplasmatota</taxon>
        <taxon>Thermoplasmata</taxon>
        <taxon>Thermoplasmatales</taxon>
        <taxon>Thermoplasmataceae</taxon>
        <taxon>Oxyplasma</taxon>
    </lineage>
</organism>
<evidence type="ECO:0000256" key="3">
    <source>
        <dbReference type="ARBA" id="ARBA00022723"/>
    </source>
</evidence>
<dbReference type="GO" id="GO:0046872">
    <property type="term" value="F:metal ion binding"/>
    <property type="evidence" value="ECO:0007669"/>
    <property type="project" value="UniProtKB-KW"/>
</dbReference>
<evidence type="ECO:0000313" key="8">
    <source>
        <dbReference type="EMBL" id="WYY00080.1"/>
    </source>
</evidence>
<gene>
    <name evidence="8" type="ORF">OXIME_000633</name>
</gene>
<dbReference type="InterPro" id="IPR004446">
    <property type="entry name" value="Heptose_bisP_phosphatase"/>
</dbReference>
<dbReference type="NCBIfam" id="TIGR01656">
    <property type="entry name" value="Histidinol-ppas"/>
    <property type="match status" value="1"/>
</dbReference>
<dbReference type="EC" id="3.1.3.-" evidence="7"/>
<dbReference type="GeneID" id="95967363"/>
<protein>
    <recommendedName>
        <fullName evidence="6 7">D,D-heptose 1,7-bisphosphate phosphatase</fullName>
        <ecNumber evidence="7">3.1.3.-</ecNumber>
    </recommendedName>
</protein>
<dbReference type="KEGG" id="omr:OXIME_000633"/>
<dbReference type="GO" id="GO:0005975">
    <property type="term" value="P:carbohydrate metabolic process"/>
    <property type="evidence" value="ECO:0007669"/>
    <property type="project" value="InterPro"/>
</dbReference>
<accession>A0AAX4NFW8</accession>
<evidence type="ECO:0000256" key="5">
    <source>
        <dbReference type="ARBA" id="ARBA00023277"/>
    </source>
</evidence>
<dbReference type="SUPFAM" id="SSF56784">
    <property type="entry name" value="HAD-like"/>
    <property type="match status" value="1"/>
</dbReference>
<keyword evidence="3" id="KW-0479">Metal-binding</keyword>
<dbReference type="PANTHER" id="PTHR42891">
    <property type="entry name" value="D-GLYCERO-BETA-D-MANNO-HEPTOSE-1,7-BISPHOSPHATE 7-PHOSPHATASE"/>
    <property type="match status" value="1"/>
</dbReference>
<dbReference type="AlphaFoldDB" id="A0AAX4NFW8"/>
<keyword evidence="5 7" id="KW-0119">Carbohydrate metabolism</keyword>
<sequence length="168" mass="19011">MEGIQKQRGKIINKKDQLMGTLRKALFIDRDGTIIEDVPYSADPSKIVIYQDAVELMKEYAGMGYLIVIVTNQSGINRGYFTRKDLEKFNNVLTSKLKSKGVNVHAIYFCPHKPDENCQCRKPKTGMVMDAAKDLGIDLKNSVMAGDREDMDGELARRTGMKFILMKK</sequence>